<comment type="caution">
    <text evidence="2">The sequence shown here is derived from an EMBL/GenBank/DDBJ whole genome shotgun (WGS) entry which is preliminary data.</text>
</comment>
<organism evidence="2 3">
    <name type="scientific">Xenoophorus captivus</name>
    <dbReference type="NCBI Taxonomy" id="1517983"/>
    <lineage>
        <taxon>Eukaryota</taxon>
        <taxon>Metazoa</taxon>
        <taxon>Chordata</taxon>
        <taxon>Craniata</taxon>
        <taxon>Vertebrata</taxon>
        <taxon>Euteleostomi</taxon>
        <taxon>Actinopterygii</taxon>
        <taxon>Neopterygii</taxon>
        <taxon>Teleostei</taxon>
        <taxon>Neoteleostei</taxon>
        <taxon>Acanthomorphata</taxon>
        <taxon>Ovalentaria</taxon>
        <taxon>Atherinomorphae</taxon>
        <taxon>Cyprinodontiformes</taxon>
        <taxon>Goodeidae</taxon>
        <taxon>Xenoophorus</taxon>
    </lineage>
</organism>
<protein>
    <submittedName>
        <fullName evidence="2">Uncharacterized protein</fullName>
    </submittedName>
</protein>
<keyword evidence="3" id="KW-1185">Reference proteome</keyword>
<reference evidence="2 3" key="1">
    <citation type="submission" date="2021-06" db="EMBL/GenBank/DDBJ databases">
        <authorList>
            <person name="Palmer J.M."/>
        </authorList>
    </citation>
    <scope>NUCLEOTIDE SEQUENCE [LARGE SCALE GENOMIC DNA]</scope>
    <source>
        <strain evidence="2 3">XC_2019</strain>
        <tissue evidence="2">Muscle</tissue>
    </source>
</reference>
<feature type="transmembrane region" description="Helical" evidence="1">
    <location>
        <begin position="39"/>
        <end position="58"/>
    </location>
</feature>
<sequence length="103" mass="11677">MFLDKRYILSLCILLLPLGYPVLPPLSSASHFHGLPVAALLYCSPCVFPFLLSLLTFFPRSFSSSYYTSNFLLFSWISSSCLSHVARIIEKTLEILRRNLLTS</sequence>
<keyword evidence="1" id="KW-1133">Transmembrane helix</keyword>
<dbReference type="Proteomes" id="UP001434883">
    <property type="component" value="Unassembled WGS sequence"/>
</dbReference>
<evidence type="ECO:0000313" key="3">
    <source>
        <dbReference type="Proteomes" id="UP001434883"/>
    </source>
</evidence>
<proteinExistence type="predicted"/>
<evidence type="ECO:0000313" key="2">
    <source>
        <dbReference type="EMBL" id="MEQ2213603.1"/>
    </source>
</evidence>
<evidence type="ECO:0000256" key="1">
    <source>
        <dbReference type="SAM" id="Phobius"/>
    </source>
</evidence>
<keyword evidence="1" id="KW-0812">Transmembrane</keyword>
<dbReference type="EMBL" id="JAHRIN010062501">
    <property type="protein sequence ID" value="MEQ2213603.1"/>
    <property type="molecule type" value="Genomic_DNA"/>
</dbReference>
<accession>A0ABV0RZG1</accession>
<gene>
    <name evidence="2" type="ORF">XENOCAPTIV_017670</name>
</gene>
<name>A0ABV0RZG1_9TELE</name>
<keyword evidence="1" id="KW-0472">Membrane</keyword>